<organism evidence="2">
    <name type="scientific">uncultured Adhaeribacter sp</name>
    <dbReference type="NCBI Taxonomy" id="448109"/>
    <lineage>
        <taxon>Bacteria</taxon>
        <taxon>Pseudomonadati</taxon>
        <taxon>Bacteroidota</taxon>
        <taxon>Cytophagia</taxon>
        <taxon>Cytophagales</taxon>
        <taxon>Hymenobacteraceae</taxon>
        <taxon>Adhaeribacter</taxon>
        <taxon>environmental samples</taxon>
    </lineage>
</organism>
<proteinExistence type="predicted"/>
<accession>A0A6J4IWC5</accession>
<reference evidence="2" key="1">
    <citation type="submission" date="2020-02" db="EMBL/GenBank/DDBJ databases">
        <authorList>
            <person name="Meier V. D."/>
        </authorList>
    </citation>
    <scope>NUCLEOTIDE SEQUENCE</scope>
    <source>
        <strain evidence="2">AVDCRST_MAG95</strain>
    </source>
</reference>
<dbReference type="EMBL" id="CADCTJ010000739">
    <property type="protein sequence ID" value="CAA9262605.1"/>
    <property type="molecule type" value="Genomic_DNA"/>
</dbReference>
<feature type="non-terminal residue" evidence="2">
    <location>
        <position position="25"/>
    </location>
</feature>
<name>A0A6J4IWC5_9BACT</name>
<dbReference type="AlphaFoldDB" id="A0A6J4IWC5"/>
<evidence type="ECO:0000256" key="1">
    <source>
        <dbReference type="SAM" id="MobiDB-lite"/>
    </source>
</evidence>
<gene>
    <name evidence="2" type="ORF">AVDCRST_MAG95-2372</name>
</gene>
<sequence>SQYSGAHPDARCADFSGSGFPNGRL</sequence>
<feature type="non-terminal residue" evidence="2">
    <location>
        <position position="1"/>
    </location>
</feature>
<evidence type="ECO:0000313" key="2">
    <source>
        <dbReference type="EMBL" id="CAA9262605.1"/>
    </source>
</evidence>
<feature type="region of interest" description="Disordered" evidence="1">
    <location>
        <begin position="1"/>
        <end position="25"/>
    </location>
</feature>
<protein>
    <submittedName>
        <fullName evidence="2">Uncharacterized protein</fullName>
    </submittedName>
</protein>